<dbReference type="InterPro" id="IPR026406">
    <property type="entry name" value="Ver/Plancto_CHP"/>
</dbReference>
<keyword evidence="2" id="KW-1185">Reference proteome</keyword>
<proteinExistence type="predicted"/>
<protein>
    <submittedName>
        <fullName evidence="1">Uncharacterized protein</fullName>
    </submittedName>
</protein>
<evidence type="ECO:0000313" key="1">
    <source>
        <dbReference type="EMBL" id="AWM36802.1"/>
    </source>
</evidence>
<name>A0A2Z3GXQ7_9BACT</name>
<dbReference type="EMBL" id="CP025958">
    <property type="protein sequence ID" value="AWM36802.1"/>
    <property type="molecule type" value="Genomic_DNA"/>
</dbReference>
<dbReference type="AlphaFoldDB" id="A0A2Z3GXQ7"/>
<evidence type="ECO:0000313" key="2">
    <source>
        <dbReference type="Proteomes" id="UP000245802"/>
    </source>
</evidence>
<dbReference type="Proteomes" id="UP000245802">
    <property type="component" value="Chromosome"/>
</dbReference>
<sequence>MSAGDAVDPRILELCREDSRFAYEAYEFVSEAVTFTQGRLGRTPADRGDDGDDRHVSGAELLNGACELAVREFGMMAPVVFKQWGLKTTDHVGEIVFKLIKVKLLSKSDRDDPVDFSDLFDLHEALRNGFELTLRDTARKGDR</sequence>
<dbReference type="KEGG" id="gog:C1280_07065"/>
<reference evidence="1 2" key="1">
    <citation type="submission" date="2018-01" db="EMBL/GenBank/DDBJ databases">
        <title>G. obscuriglobus.</title>
        <authorList>
            <person name="Franke J."/>
            <person name="Blomberg W."/>
            <person name="Selmecki A."/>
        </authorList>
    </citation>
    <scope>NUCLEOTIDE SEQUENCE [LARGE SCALE GENOMIC DNA]</scope>
    <source>
        <strain evidence="1 2">DSM 5831</strain>
    </source>
</reference>
<gene>
    <name evidence="1" type="ORF">C1280_07065</name>
</gene>
<organism evidence="1 2">
    <name type="scientific">Gemmata obscuriglobus</name>
    <dbReference type="NCBI Taxonomy" id="114"/>
    <lineage>
        <taxon>Bacteria</taxon>
        <taxon>Pseudomonadati</taxon>
        <taxon>Planctomycetota</taxon>
        <taxon>Planctomycetia</taxon>
        <taxon>Gemmatales</taxon>
        <taxon>Gemmataceae</taxon>
        <taxon>Gemmata</taxon>
    </lineage>
</organism>
<dbReference type="NCBIfam" id="TIGR04138">
    <property type="entry name" value="Plancto_Ver_chp"/>
    <property type="match status" value="1"/>
</dbReference>
<accession>A0A2Z3GXQ7</accession>
<dbReference type="OrthoDB" id="282243at2"/>